<dbReference type="EMBL" id="JASMQC010000010">
    <property type="protein sequence ID" value="KAK1942019.1"/>
    <property type="molecule type" value="Genomic_DNA"/>
</dbReference>
<protein>
    <submittedName>
        <fullName evidence="1">Uncharacterized protein</fullName>
    </submittedName>
</protein>
<dbReference type="AlphaFoldDB" id="A0AAD9GP68"/>
<organism evidence="1 2">
    <name type="scientific">Phytophthora citrophthora</name>
    <dbReference type="NCBI Taxonomy" id="4793"/>
    <lineage>
        <taxon>Eukaryota</taxon>
        <taxon>Sar</taxon>
        <taxon>Stramenopiles</taxon>
        <taxon>Oomycota</taxon>
        <taxon>Peronosporomycetes</taxon>
        <taxon>Peronosporales</taxon>
        <taxon>Peronosporaceae</taxon>
        <taxon>Phytophthora</taxon>
    </lineage>
</organism>
<evidence type="ECO:0000313" key="1">
    <source>
        <dbReference type="EMBL" id="KAK1942019.1"/>
    </source>
</evidence>
<reference evidence="1" key="1">
    <citation type="submission" date="2023-08" db="EMBL/GenBank/DDBJ databases">
        <title>Reference Genome Resource for the Citrus Pathogen Phytophthora citrophthora.</title>
        <authorList>
            <person name="Moller H."/>
            <person name="Coetzee B."/>
            <person name="Rose L.J."/>
            <person name="Van Niekerk J.M."/>
        </authorList>
    </citation>
    <scope>NUCLEOTIDE SEQUENCE</scope>
    <source>
        <strain evidence="1">STE-U-9442</strain>
    </source>
</reference>
<accession>A0AAD9GP68</accession>
<proteinExistence type="predicted"/>
<gene>
    <name evidence="1" type="ORF">P3T76_006341</name>
</gene>
<comment type="caution">
    <text evidence="1">The sequence shown here is derived from an EMBL/GenBank/DDBJ whole genome shotgun (WGS) entry which is preliminary data.</text>
</comment>
<keyword evidence="2" id="KW-1185">Reference proteome</keyword>
<sequence length="100" mass="10920">MEANSGSRVQRLSRAAFDAVKDKGVAECALAVFEDDLQGEQVDDKVKTRINNAVFAAYTEFMNPQLSEADLDEAAKAAIAKLRKIQSETADRETNLKPAC</sequence>
<dbReference type="Proteomes" id="UP001259832">
    <property type="component" value="Unassembled WGS sequence"/>
</dbReference>
<name>A0AAD9GP68_9STRA</name>
<evidence type="ECO:0000313" key="2">
    <source>
        <dbReference type="Proteomes" id="UP001259832"/>
    </source>
</evidence>